<name>A0AAD8J5Q2_9APIA</name>
<evidence type="ECO:0000313" key="6">
    <source>
        <dbReference type="Proteomes" id="UP001237642"/>
    </source>
</evidence>
<feature type="domain" description="Transposase-associated" evidence="4">
    <location>
        <begin position="1"/>
        <end position="78"/>
    </location>
</feature>
<accession>A0AAD8J5Q2</accession>
<reference evidence="5" key="2">
    <citation type="submission" date="2023-05" db="EMBL/GenBank/DDBJ databases">
        <authorList>
            <person name="Schelkunov M.I."/>
        </authorList>
    </citation>
    <scope>NUCLEOTIDE SEQUENCE</scope>
    <source>
        <strain evidence="5">Hsosn_3</strain>
        <tissue evidence="5">Leaf</tissue>
    </source>
</reference>
<dbReference type="AlphaFoldDB" id="A0AAD8J5Q2"/>
<evidence type="ECO:0000259" key="2">
    <source>
        <dbReference type="Pfam" id="PF13952"/>
    </source>
</evidence>
<feature type="domain" description="DUF4216" evidence="2">
    <location>
        <begin position="386"/>
        <end position="454"/>
    </location>
</feature>
<organism evidence="5 6">
    <name type="scientific">Heracleum sosnowskyi</name>
    <dbReference type="NCBI Taxonomy" id="360622"/>
    <lineage>
        <taxon>Eukaryota</taxon>
        <taxon>Viridiplantae</taxon>
        <taxon>Streptophyta</taxon>
        <taxon>Embryophyta</taxon>
        <taxon>Tracheophyta</taxon>
        <taxon>Spermatophyta</taxon>
        <taxon>Magnoliopsida</taxon>
        <taxon>eudicotyledons</taxon>
        <taxon>Gunneridae</taxon>
        <taxon>Pentapetalae</taxon>
        <taxon>asterids</taxon>
        <taxon>campanulids</taxon>
        <taxon>Apiales</taxon>
        <taxon>Apiaceae</taxon>
        <taxon>Apioideae</taxon>
        <taxon>apioid superclade</taxon>
        <taxon>Tordylieae</taxon>
        <taxon>Tordyliinae</taxon>
        <taxon>Heracleum</taxon>
    </lineage>
</organism>
<gene>
    <name evidence="5" type="ORF">POM88_006896</name>
</gene>
<dbReference type="Pfam" id="PF13960">
    <property type="entry name" value="DUF4218"/>
    <property type="match status" value="1"/>
</dbReference>
<protein>
    <recommendedName>
        <fullName evidence="7">Transposase</fullName>
    </recommendedName>
</protein>
<sequence>MYKISRATQDYVDGVEKFIECVEGNLKKKREHGNEDKITCPCHDCYNLKKYPSVATVRDHLFRRGFMADYTKWIWHGEGIHSEKSKTSAGNRGSIGESMPTNKEDDAENDRTDEMIEDVEELLVHQSKMLENLVDDSKKLLYPGCNDQFTSKVIDPMTLDKLQVDIIVTLCEFEIFLCILKAYMRNRRLPEASIVEGYSVEETIEFCTEYLTSANPVGIPRSRHEGRLEGQGTLGRKMISPTVEMLDRAHLFVLQHMTEVNPYLQEHITNIRRMHHSKSGKWVTNEHNRSFVKWFKDRVMSRYSESPSTISNTLKWLAYGPDMPVISYQGYDVNGYSFYTQCQDNKSTVQNSGVSVEASSTEFERGNSITSRDIKKSYYGVIEEIWELDYKDFKVALFKCKWCDIKRGVRGDESGFTLVDFSRFGYEDDPFIFATQVKQVFYIRDPADTRWSIVLQSKRRILGIDNVEDEEEYNQFDENPPFSIGLPTTVREDNVDGNYARTVHDEGQWIDHQV</sequence>
<evidence type="ECO:0000259" key="4">
    <source>
        <dbReference type="Pfam" id="PF13963"/>
    </source>
</evidence>
<dbReference type="Pfam" id="PF13952">
    <property type="entry name" value="DUF4216"/>
    <property type="match status" value="1"/>
</dbReference>
<evidence type="ECO:0000256" key="1">
    <source>
        <dbReference type="SAM" id="MobiDB-lite"/>
    </source>
</evidence>
<dbReference type="PANTHER" id="PTHR48258:SF9">
    <property type="entry name" value="OS01G0348150 PROTEIN"/>
    <property type="match status" value="1"/>
</dbReference>
<dbReference type="InterPro" id="IPR029480">
    <property type="entry name" value="Transpos_assoc"/>
</dbReference>
<keyword evidence="6" id="KW-1185">Reference proteome</keyword>
<dbReference type="EMBL" id="JAUIZM010000002">
    <property type="protein sequence ID" value="KAK1397033.1"/>
    <property type="molecule type" value="Genomic_DNA"/>
</dbReference>
<feature type="region of interest" description="Disordered" evidence="1">
    <location>
        <begin position="83"/>
        <end position="110"/>
    </location>
</feature>
<evidence type="ECO:0000313" key="5">
    <source>
        <dbReference type="EMBL" id="KAK1397033.1"/>
    </source>
</evidence>
<dbReference type="InterPro" id="IPR025452">
    <property type="entry name" value="DUF4218"/>
</dbReference>
<reference evidence="5" key="1">
    <citation type="submission" date="2023-02" db="EMBL/GenBank/DDBJ databases">
        <title>Genome of toxic invasive species Heracleum sosnowskyi carries increased number of genes despite the absence of recent whole-genome duplications.</title>
        <authorList>
            <person name="Schelkunov M."/>
            <person name="Shtratnikova V."/>
            <person name="Makarenko M."/>
            <person name="Klepikova A."/>
            <person name="Omelchenko D."/>
            <person name="Novikova G."/>
            <person name="Obukhova E."/>
            <person name="Bogdanov V."/>
            <person name="Penin A."/>
            <person name="Logacheva M."/>
        </authorList>
    </citation>
    <scope>NUCLEOTIDE SEQUENCE</scope>
    <source>
        <strain evidence="5">Hsosn_3</strain>
        <tissue evidence="5">Leaf</tissue>
    </source>
</reference>
<comment type="caution">
    <text evidence="5">The sequence shown here is derived from an EMBL/GenBank/DDBJ whole genome shotgun (WGS) entry which is preliminary data.</text>
</comment>
<evidence type="ECO:0008006" key="7">
    <source>
        <dbReference type="Google" id="ProtNLM"/>
    </source>
</evidence>
<evidence type="ECO:0000259" key="3">
    <source>
        <dbReference type="Pfam" id="PF13960"/>
    </source>
</evidence>
<proteinExistence type="predicted"/>
<dbReference type="PANTHER" id="PTHR48258">
    <property type="entry name" value="DUF4218 DOMAIN-CONTAINING PROTEIN-RELATED"/>
    <property type="match status" value="1"/>
</dbReference>
<feature type="domain" description="DUF4218" evidence="3">
    <location>
        <begin position="174"/>
        <end position="215"/>
    </location>
</feature>
<dbReference type="InterPro" id="IPR025312">
    <property type="entry name" value="DUF4216"/>
</dbReference>
<dbReference type="Proteomes" id="UP001237642">
    <property type="component" value="Unassembled WGS sequence"/>
</dbReference>
<dbReference type="Pfam" id="PF13963">
    <property type="entry name" value="Transpos_assoc"/>
    <property type="match status" value="1"/>
</dbReference>